<feature type="transmembrane region" description="Helical" evidence="1">
    <location>
        <begin position="86"/>
        <end position="108"/>
    </location>
</feature>
<keyword evidence="1" id="KW-0812">Transmembrane</keyword>
<comment type="caution">
    <text evidence="2">The sequence shown here is derived from an EMBL/GenBank/DDBJ whole genome shotgun (WGS) entry which is preliminary data.</text>
</comment>
<evidence type="ECO:0000256" key="1">
    <source>
        <dbReference type="SAM" id="Phobius"/>
    </source>
</evidence>
<dbReference type="AlphaFoldDB" id="A0A2H3KDA5"/>
<feature type="transmembrane region" description="Helical" evidence="1">
    <location>
        <begin position="54"/>
        <end position="74"/>
    </location>
</feature>
<evidence type="ECO:0000313" key="2">
    <source>
        <dbReference type="EMBL" id="PDS25677.1"/>
    </source>
</evidence>
<accession>A0A2H3KDA5</accession>
<dbReference type="EMBL" id="PCMW01000025">
    <property type="protein sequence ID" value="PDS25677.1"/>
    <property type="molecule type" value="Genomic_DNA"/>
</dbReference>
<gene>
    <name evidence="2" type="ORF">B0A77_04205</name>
</gene>
<protein>
    <submittedName>
        <fullName evidence="2">Uncharacterized protein</fullName>
    </submittedName>
</protein>
<keyword evidence="1" id="KW-1133">Transmembrane helix</keyword>
<reference evidence="2 3" key="1">
    <citation type="submission" date="2017-09" db="EMBL/GenBank/DDBJ databases">
        <title>Whole genomes of Flavobacteriaceae.</title>
        <authorList>
            <person name="Stine C."/>
            <person name="Li C."/>
            <person name="Tadesse D."/>
        </authorList>
    </citation>
    <scope>NUCLEOTIDE SEQUENCE [LARGE SCALE GENOMIC DNA]</scope>
    <source>
        <strain evidence="2 3">ATCC 35036</strain>
    </source>
</reference>
<keyword evidence="1" id="KW-0472">Membrane</keyword>
<dbReference type="Proteomes" id="UP000220828">
    <property type="component" value="Unassembled WGS sequence"/>
</dbReference>
<sequence length="115" mass="13332">MVYFQSTTDTPFKGGFDVATLWSIWKLIFYGLPFIILYFLLFKYVGNIKLYKPLLLSLFNLFVYVGLSVLSRVIWGKNVPLPPYGIMFWTACVAIFLSPIILGQIPYFKKLMDNL</sequence>
<feature type="transmembrane region" description="Helical" evidence="1">
    <location>
        <begin position="20"/>
        <end position="42"/>
    </location>
</feature>
<proteinExistence type="predicted"/>
<organism evidence="2 3">
    <name type="scientific">Flavobacterium branchiophilum</name>
    <dbReference type="NCBI Taxonomy" id="55197"/>
    <lineage>
        <taxon>Bacteria</taxon>
        <taxon>Pseudomonadati</taxon>
        <taxon>Bacteroidota</taxon>
        <taxon>Flavobacteriia</taxon>
        <taxon>Flavobacteriales</taxon>
        <taxon>Flavobacteriaceae</taxon>
        <taxon>Flavobacterium</taxon>
    </lineage>
</organism>
<name>A0A2H3KDA5_9FLAO</name>
<evidence type="ECO:0000313" key="3">
    <source>
        <dbReference type="Proteomes" id="UP000220828"/>
    </source>
</evidence>